<dbReference type="GO" id="GO:0005096">
    <property type="term" value="F:GTPase activator activity"/>
    <property type="evidence" value="ECO:0007669"/>
    <property type="project" value="TreeGrafter"/>
</dbReference>
<feature type="region of interest" description="Disordered" evidence="1">
    <location>
        <begin position="1"/>
        <end position="188"/>
    </location>
</feature>
<feature type="compositionally biased region" description="Polar residues" evidence="1">
    <location>
        <begin position="170"/>
        <end position="188"/>
    </location>
</feature>
<evidence type="ECO:0000256" key="1">
    <source>
        <dbReference type="SAM" id="MobiDB-lite"/>
    </source>
</evidence>
<protein>
    <submittedName>
        <fullName evidence="3">Rab-GAP TBC domain-containing protein</fullName>
    </submittedName>
</protein>
<reference evidence="3" key="1">
    <citation type="submission" date="2020-05" db="EMBL/GenBank/DDBJ databases">
        <title>Mycena genomes resolve the evolution of fungal bioluminescence.</title>
        <authorList>
            <person name="Tsai I.J."/>
        </authorList>
    </citation>
    <scope>NUCLEOTIDE SEQUENCE</scope>
    <source>
        <strain evidence="3">CCC161011</strain>
    </source>
</reference>
<feature type="compositionally biased region" description="Polar residues" evidence="1">
    <location>
        <begin position="69"/>
        <end position="86"/>
    </location>
</feature>
<dbReference type="InterPro" id="IPR035969">
    <property type="entry name" value="Rab-GAP_TBC_sf"/>
</dbReference>
<dbReference type="GO" id="GO:0031267">
    <property type="term" value="F:small GTPase binding"/>
    <property type="evidence" value="ECO:0007669"/>
    <property type="project" value="TreeGrafter"/>
</dbReference>
<dbReference type="InterPro" id="IPR050302">
    <property type="entry name" value="Rab_GAP_TBC_domain"/>
</dbReference>
<dbReference type="PANTHER" id="PTHR47219">
    <property type="entry name" value="RAB GTPASE-ACTIVATING PROTEIN 1-LIKE"/>
    <property type="match status" value="1"/>
</dbReference>
<evidence type="ECO:0000313" key="3">
    <source>
        <dbReference type="EMBL" id="KAF7353653.1"/>
    </source>
</evidence>
<dbReference type="InterPro" id="IPR000195">
    <property type="entry name" value="Rab-GAP-TBC_dom"/>
</dbReference>
<feature type="domain" description="Rab-GAP TBC" evidence="2">
    <location>
        <begin position="298"/>
        <end position="480"/>
    </location>
</feature>
<feature type="compositionally biased region" description="Polar residues" evidence="1">
    <location>
        <begin position="553"/>
        <end position="568"/>
    </location>
</feature>
<sequence length="577" mass="63077">MSTSLAVPPPEPSSSPLSQNSSSSSSSSPPPSLSKHASRSSLRAAHAPSPLSLPQNNSVLGGIRPPLRSPTSPLAISPVATSSPPASLQRPPHQLRQMTSRSTLNDRPPMNRAAISDSPTASSPVHTRNASLMSTSQDRPSLDTESPRVLSPSPGGREALRAKLSLPNLRRNQSRASLGSASQHENETVQVQDMDFELIRPNLSQFNQASGRSSEDSSLGAREVSMDGRNSNVGEATRRTDSPAMSVVSTQTPWSSSSETSIDAHRQRELKWVSLMGVVSPAQAKKSKKVKKLLMDGSVPSSVRFLVWSHLTDGKAKGIPGVYAQLGKRARVSALGDIERDVQRCSADHPHMQSSHTSLMAVLQAYLTMVPDVQYSRGLTLISGHLLALSPEEDAFWIFVSIMDSYLRPYFSTNTTQLEVDAALFSRVLEANDAQVAKKVLTDMSINPVDMCRPWFSTLFVDALPLDYLNRVWDLFLYEGIPFLFRVGLALLYCCRQRVLEAINQDALFDVLNHPSPNWLPPSPDAFIALACSFKVKDDDIRKQRIKMEAQVKRQTQTPRANPATARSMSFPRPGPS</sequence>
<dbReference type="Pfam" id="PF00566">
    <property type="entry name" value="RabGAP-TBC"/>
    <property type="match status" value="1"/>
</dbReference>
<dbReference type="SMART" id="SM00164">
    <property type="entry name" value="TBC"/>
    <property type="match status" value="1"/>
</dbReference>
<keyword evidence="4" id="KW-1185">Reference proteome</keyword>
<name>A0A8H7CZZ1_9AGAR</name>
<dbReference type="EMBL" id="JACAZI010000008">
    <property type="protein sequence ID" value="KAF7353653.1"/>
    <property type="molecule type" value="Genomic_DNA"/>
</dbReference>
<dbReference type="PROSITE" id="PS50086">
    <property type="entry name" value="TBC_RABGAP"/>
    <property type="match status" value="1"/>
</dbReference>
<dbReference type="Gene3D" id="1.10.472.80">
    <property type="entry name" value="Ypt/Rab-GAP domain of gyp1p, domain 3"/>
    <property type="match status" value="1"/>
</dbReference>
<feature type="region of interest" description="Disordered" evidence="1">
    <location>
        <begin position="206"/>
        <end position="262"/>
    </location>
</feature>
<feature type="compositionally biased region" description="Polar residues" evidence="1">
    <location>
        <begin position="117"/>
        <end position="139"/>
    </location>
</feature>
<proteinExistence type="predicted"/>
<dbReference type="PANTHER" id="PTHR47219:SF9">
    <property type="entry name" value="GTPASE ACTIVATING PROTEIN AND CENTROSOME-ASSOCIATED, ISOFORM B"/>
    <property type="match status" value="1"/>
</dbReference>
<organism evidence="3 4">
    <name type="scientific">Mycena venus</name>
    <dbReference type="NCBI Taxonomy" id="2733690"/>
    <lineage>
        <taxon>Eukaryota</taxon>
        <taxon>Fungi</taxon>
        <taxon>Dikarya</taxon>
        <taxon>Basidiomycota</taxon>
        <taxon>Agaricomycotina</taxon>
        <taxon>Agaricomycetes</taxon>
        <taxon>Agaricomycetidae</taxon>
        <taxon>Agaricales</taxon>
        <taxon>Marasmiineae</taxon>
        <taxon>Mycenaceae</taxon>
        <taxon>Mycena</taxon>
    </lineage>
</organism>
<evidence type="ECO:0000313" key="4">
    <source>
        <dbReference type="Proteomes" id="UP000620124"/>
    </source>
</evidence>
<gene>
    <name evidence="3" type="ORF">MVEN_01050000</name>
</gene>
<feature type="compositionally biased region" description="Polar residues" evidence="1">
    <location>
        <begin position="247"/>
        <end position="261"/>
    </location>
</feature>
<dbReference type="Proteomes" id="UP000620124">
    <property type="component" value="Unassembled WGS sequence"/>
</dbReference>
<feature type="region of interest" description="Disordered" evidence="1">
    <location>
        <begin position="549"/>
        <end position="577"/>
    </location>
</feature>
<feature type="compositionally biased region" description="Low complexity" evidence="1">
    <location>
        <begin position="14"/>
        <end position="54"/>
    </location>
</feature>
<dbReference type="SUPFAM" id="SSF47923">
    <property type="entry name" value="Ypt/Rab-GAP domain of gyp1p"/>
    <property type="match status" value="2"/>
</dbReference>
<feature type="compositionally biased region" description="Polar residues" evidence="1">
    <location>
        <begin position="96"/>
        <end position="105"/>
    </location>
</feature>
<dbReference type="OrthoDB" id="159449at2759"/>
<comment type="caution">
    <text evidence="3">The sequence shown here is derived from an EMBL/GenBank/DDBJ whole genome shotgun (WGS) entry which is preliminary data.</text>
</comment>
<accession>A0A8H7CZZ1</accession>
<dbReference type="AlphaFoldDB" id="A0A8H7CZZ1"/>
<evidence type="ECO:0000259" key="2">
    <source>
        <dbReference type="PROSITE" id="PS50086"/>
    </source>
</evidence>
<dbReference type="Gene3D" id="1.10.8.270">
    <property type="entry name" value="putative rabgap domain of human tbc1 domain family member 14 like domains"/>
    <property type="match status" value="1"/>
</dbReference>